<dbReference type="Proteomes" id="UP000095283">
    <property type="component" value="Unplaced"/>
</dbReference>
<evidence type="ECO:0000313" key="1">
    <source>
        <dbReference type="Proteomes" id="UP000095283"/>
    </source>
</evidence>
<reference evidence="2" key="1">
    <citation type="submission" date="2016-11" db="UniProtKB">
        <authorList>
            <consortium name="WormBaseParasite"/>
        </authorList>
    </citation>
    <scope>IDENTIFICATION</scope>
</reference>
<proteinExistence type="predicted"/>
<name>A0A1I7WY88_HETBA</name>
<accession>A0A1I7WY88</accession>
<keyword evidence="1" id="KW-1185">Reference proteome</keyword>
<protein>
    <submittedName>
        <fullName evidence="2">Uncharacterized protein</fullName>
    </submittedName>
</protein>
<sequence length="34" mass="3952">MNFKVLRTFVIINCGESLCATFLRMFVLNIDVSR</sequence>
<organism evidence="1 2">
    <name type="scientific">Heterorhabditis bacteriophora</name>
    <name type="common">Entomopathogenic nematode worm</name>
    <dbReference type="NCBI Taxonomy" id="37862"/>
    <lineage>
        <taxon>Eukaryota</taxon>
        <taxon>Metazoa</taxon>
        <taxon>Ecdysozoa</taxon>
        <taxon>Nematoda</taxon>
        <taxon>Chromadorea</taxon>
        <taxon>Rhabditida</taxon>
        <taxon>Rhabditina</taxon>
        <taxon>Rhabditomorpha</taxon>
        <taxon>Strongyloidea</taxon>
        <taxon>Heterorhabditidae</taxon>
        <taxon>Heterorhabditis</taxon>
    </lineage>
</organism>
<dbReference type="AlphaFoldDB" id="A0A1I7WY88"/>
<evidence type="ECO:0000313" key="2">
    <source>
        <dbReference type="WBParaSite" id="Hba_10133"/>
    </source>
</evidence>
<dbReference type="WBParaSite" id="Hba_10133">
    <property type="protein sequence ID" value="Hba_10133"/>
    <property type="gene ID" value="Hba_10133"/>
</dbReference>